<evidence type="ECO:0000313" key="8">
    <source>
        <dbReference type="Proteomes" id="UP000198844"/>
    </source>
</evidence>
<organism evidence="7 8">
    <name type="scientific">Paraburkholderia aspalathi</name>
    <dbReference type="NCBI Taxonomy" id="1324617"/>
    <lineage>
        <taxon>Bacteria</taxon>
        <taxon>Pseudomonadati</taxon>
        <taxon>Pseudomonadota</taxon>
        <taxon>Betaproteobacteria</taxon>
        <taxon>Burkholderiales</taxon>
        <taxon>Burkholderiaceae</taxon>
        <taxon>Paraburkholderia</taxon>
    </lineage>
</organism>
<evidence type="ECO:0000256" key="2">
    <source>
        <dbReference type="ARBA" id="ARBA00023125"/>
    </source>
</evidence>
<dbReference type="AlphaFoldDB" id="A0A1I7BFV8"/>
<dbReference type="GO" id="GO:0003700">
    <property type="term" value="F:DNA-binding transcription factor activity"/>
    <property type="evidence" value="ECO:0007669"/>
    <property type="project" value="TreeGrafter"/>
</dbReference>
<evidence type="ECO:0000259" key="6">
    <source>
        <dbReference type="PROSITE" id="PS50977"/>
    </source>
</evidence>
<evidence type="ECO:0000256" key="4">
    <source>
        <dbReference type="PROSITE-ProRule" id="PRU00335"/>
    </source>
</evidence>
<dbReference type="GO" id="GO:0000976">
    <property type="term" value="F:transcription cis-regulatory region binding"/>
    <property type="evidence" value="ECO:0007669"/>
    <property type="project" value="TreeGrafter"/>
</dbReference>
<dbReference type="EMBL" id="FPBH01000004">
    <property type="protein sequence ID" value="SFT86057.1"/>
    <property type="molecule type" value="Genomic_DNA"/>
</dbReference>
<accession>A0A1I7BFV8</accession>
<keyword evidence="2 4" id="KW-0238">DNA-binding</keyword>
<sequence length="228" mass="24907">MPTLASRPASSRRTQEERSHATQSRIIRSALRLLEKKGIQGANLQDIARGARVTLGALQHHFGSRQALMERLIDEVMAPLSDDSSVWPSPALPLEERAKAFVHAAWHSMYGAPSYVAAWSLFFGCKASPELFARIGAGRARNDPVFFDRFVEHFPEIVASCPDPRHCAGLVFASLRGMGVLNVFTVSTEEIDGQLQMLSWMIIQAGTPAKSGCATAPKPARKSRKPAA</sequence>
<feature type="region of interest" description="Disordered" evidence="5">
    <location>
        <begin position="1"/>
        <end position="22"/>
    </location>
</feature>
<evidence type="ECO:0000313" key="7">
    <source>
        <dbReference type="EMBL" id="SFT86057.1"/>
    </source>
</evidence>
<protein>
    <submittedName>
        <fullName evidence="7">Transcriptional regulator, TetR family</fullName>
    </submittedName>
</protein>
<dbReference type="InterPro" id="IPR001647">
    <property type="entry name" value="HTH_TetR"/>
</dbReference>
<dbReference type="PROSITE" id="PS50977">
    <property type="entry name" value="HTH_TETR_2"/>
    <property type="match status" value="1"/>
</dbReference>
<dbReference type="PANTHER" id="PTHR30055:SF234">
    <property type="entry name" value="HTH-TYPE TRANSCRIPTIONAL REGULATOR BETI"/>
    <property type="match status" value="1"/>
</dbReference>
<evidence type="ECO:0000256" key="5">
    <source>
        <dbReference type="SAM" id="MobiDB-lite"/>
    </source>
</evidence>
<dbReference type="Proteomes" id="UP000198844">
    <property type="component" value="Unassembled WGS sequence"/>
</dbReference>
<dbReference type="SUPFAM" id="SSF46689">
    <property type="entry name" value="Homeodomain-like"/>
    <property type="match status" value="1"/>
</dbReference>
<dbReference type="InterPro" id="IPR009057">
    <property type="entry name" value="Homeodomain-like_sf"/>
</dbReference>
<dbReference type="RefSeq" id="WP_244179318.1">
    <property type="nucleotide sequence ID" value="NZ_FPBH01000004.1"/>
</dbReference>
<feature type="compositionally biased region" description="Basic residues" evidence="5">
    <location>
        <begin position="219"/>
        <end position="228"/>
    </location>
</feature>
<name>A0A1I7BFV8_9BURK</name>
<feature type="region of interest" description="Disordered" evidence="5">
    <location>
        <begin position="209"/>
        <end position="228"/>
    </location>
</feature>
<feature type="DNA-binding region" description="H-T-H motif" evidence="4">
    <location>
        <begin position="43"/>
        <end position="62"/>
    </location>
</feature>
<keyword evidence="3" id="KW-0804">Transcription</keyword>
<keyword evidence="1" id="KW-0805">Transcription regulation</keyword>
<dbReference type="PANTHER" id="PTHR30055">
    <property type="entry name" value="HTH-TYPE TRANSCRIPTIONAL REGULATOR RUTR"/>
    <property type="match status" value="1"/>
</dbReference>
<gene>
    <name evidence="7" type="ORF">SAMN05192563_1004448</name>
</gene>
<dbReference type="InterPro" id="IPR050109">
    <property type="entry name" value="HTH-type_TetR-like_transc_reg"/>
</dbReference>
<evidence type="ECO:0000256" key="3">
    <source>
        <dbReference type="ARBA" id="ARBA00023163"/>
    </source>
</evidence>
<dbReference type="Gene3D" id="1.10.357.10">
    <property type="entry name" value="Tetracycline Repressor, domain 2"/>
    <property type="match status" value="1"/>
</dbReference>
<reference evidence="7 8" key="1">
    <citation type="submission" date="2016-10" db="EMBL/GenBank/DDBJ databases">
        <authorList>
            <person name="de Groot N.N."/>
        </authorList>
    </citation>
    <scope>NUCLEOTIDE SEQUENCE [LARGE SCALE GENOMIC DNA]</scope>
    <source>
        <strain evidence="7 8">LMG 27731</strain>
    </source>
</reference>
<dbReference type="PRINTS" id="PR00455">
    <property type="entry name" value="HTHTETR"/>
</dbReference>
<feature type="domain" description="HTH tetR-type" evidence="6">
    <location>
        <begin position="20"/>
        <end position="80"/>
    </location>
</feature>
<proteinExistence type="predicted"/>
<evidence type="ECO:0000256" key="1">
    <source>
        <dbReference type="ARBA" id="ARBA00023015"/>
    </source>
</evidence>
<dbReference type="Pfam" id="PF00440">
    <property type="entry name" value="TetR_N"/>
    <property type="match status" value="1"/>
</dbReference>